<dbReference type="InterPro" id="IPR036291">
    <property type="entry name" value="NAD(P)-bd_dom_sf"/>
</dbReference>
<dbReference type="SUPFAM" id="SSF51735">
    <property type="entry name" value="NAD(P)-binding Rossmann-fold domains"/>
    <property type="match status" value="1"/>
</dbReference>
<accession>A0A0C3BRD6</accession>
<dbReference type="InterPro" id="IPR016040">
    <property type="entry name" value="NAD(P)-bd_dom"/>
</dbReference>
<dbReference type="GO" id="GO:0044877">
    <property type="term" value="F:protein-containing complex binding"/>
    <property type="evidence" value="ECO:0007669"/>
    <property type="project" value="TreeGrafter"/>
</dbReference>
<feature type="domain" description="NAD(P)-binding" evidence="1">
    <location>
        <begin position="54"/>
        <end position="200"/>
    </location>
</feature>
<reference evidence="3" key="2">
    <citation type="submission" date="2015-01" db="EMBL/GenBank/DDBJ databases">
        <title>Evolutionary Origins and Diversification of the Mycorrhizal Mutualists.</title>
        <authorList>
            <consortium name="DOE Joint Genome Institute"/>
            <consortium name="Mycorrhizal Genomics Consortium"/>
            <person name="Kohler A."/>
            <person name="Kuo A."/>
            <person name="Nagy L.G."/>
            <person name="Floudas D."/>
            <person name="Copeland A."/>
            <person name="Barry K.W."/>
            <person name="Cichocki N."/>
            <person name="Veneault-Fourrey C."/>
            <person name="LaButti K."/>
            <person name="Lindquist E.A."/>
            <person name="Lipzen A."/>
            <person name="Lundell T."/>
            <person name="Morin E."/>
            <person name="Murat C."/>
            <person name="Riley R."/>
            <person name="Ohm R."/>
            <person name="Sun H."/>
            <person name="Tunlid A."/>
            <person name="Henrissat B."/>
            <person name="Grigoriev I.V."/>
            <person name="Hibbett D.S."/>
            <person name="Martin F."/>
        </authorList>
    </citation>
    <scope>NUCLEOTIDE SEQUENCE [LARGE SCALE GENOMIC DNA]</scope>
    <source>
        <strain evidence="3">F 1598</strain>
    </source>
</reference>
<dbReference type="CDD" id="cd05271">
    <property type="entry name" value="NDUFA9_like_SDR_a"/>
    <property type="match status" value="1"/>
</dbReference>
<gene>
    <name evidence="2" type="ORF">PILCRDRAFT_812944</name>
</gene>
<dbReference type="Gene3D" id="3.40.50.720">
    <property type="entry name" value="NAD(P)-binding Rossmann-like Domain"/>
    <property type="match status" value="1"/>
</dbReference>
<dbReference type="InParanoid" id="A0A0C3BRD6"/>
<proteinExistence type="predicted"/>
<organism evidence="2 3">
    <name type="scientific">Piloderma croceum (strain F 1598)</name>
    <dbReference type="NCBI Taxonomy" id="765440"/>
    <lineage>
        <taxon>Eukaryota</taxon>
        <taxon>Fungi</taxon>
        <taxon>Dikarya</taxon>
        <taxon>Basidiomycota</taxon>
        <taxon>Agaricomycotina</taxon>
        <taxon>Agaricomycetes</taxon>
        <taxon>Agaricomycetidae</taxon>
        <taxon>Atheliales</taxon>
        <taxon>Atheliaceae</taxon>
        <taxon>Piloderma</taxon>
    </lineage>
</organism>
<keyword evidence="3" id="KW-1185">Reference proteome</keyword>
<dbReference type="STRING" id="765440.A0A0C3BRD6"/>
<dbReference type="Proteomes" id="UP000054166">
    <property type="component" value="Unassembled WGS sequence"/>
</dbReference>
<dbReference type="Pfam" id="PF13460">
    <property type="entry name" value="NAD_binding_10"/>
    <property type="match status" value="1"/>
</dbReference>
<sequence length="361" mass="40403">MFSSSRLLRLQRLAVPAGKRAIHDLVTPVPSKPIISSGIPGYSAVSGHIVTVFGCTGFLGRYVVSKLGKMGTQVIIPYREEDDKRHLKLTGDLGQIVPMEWDIRNEQQIEECLRHSDIVYNLVGRDYETKNFSYSDVHAKGAQRIARIAAQAGVSRFVHVSHLNASHNSKSKFYRSKAEGEELVKEAFPNATIVRPPAMYGLEDKFLTNMAYWPMWWQVNGGQTTMRPAHVIDVAQALANLMHSTQAPGNFSLPGPVTFTLEYLLEFVQSVAYLPPSHVPYLPKPVMLAIARLAQLPWFPMVSPDELERRYINDADVEGDWDVFGITPGQIEDYALGALRRFRSADNFTRPLVIPPRTSVA</sequence>
<dbReference type="PANTHER" id="PTHR12126">
    <property type="entry name" value="NADH-UBIQUINONE OXIDOREDUCTASE 39 KDA SUBUNIT-RELATED"/>
    <property type="match status" value="1"/>
</dbReference>
<dbReference type="HOGENOM" id="CLU_007383_6_4_1"/>
<evidence type="ECO:0000259" key="1">
    <source>
        <dbReference type="Pfam" id="PF13460"/>
    </source>
</evidence>
<dbReference type="PANTHER" id="PTHR12126:SF11">
    <property type="entry name" value="NADH DEHYDROGENASE [UBIQUINONE] 1 ALPHA SUBCOMPLEX SUBUNIT 9, MITOCHONDRIAL"/>
    <property type="match status" value="1"/>
</dbReference>
<name>A0A0C3BRD6_PILCF</name>
<dbReference type="GO" id="GO:0005739">
    <property type="term" value="C:mitochondrion"/>
    <property type="evidence" value="ECO:0007669"/>
    <property type="project" value="TreeGrafter"/>
</dbReference>
<evidence type="ECO:0000313" key="2">
    <source>
        <dbReference type="EMBL" id="KIM89048.1"/>
    </source>
</evidence>
<evidence type="ECO:0000313" key="3">
    <source>
        <dbReference type="Proteomes" id="UP000054166"/>
    </source>
</evidence>
<dbReference type="EMBL" id="KN832975">
    <property type="protein sequence ID" value="KIM89048.1"/>
    <property type="molecule type" value="Genomic_DNA"/>
</dbReference>
<dbReference type="OrthoDB" id="275457at2759"/>
<dbReference type="InterPro" id="IPR051207">
    <property type="entry name" value="ComplexI_NDUFA9_subunit"/>
</dbReference>
<protein>
    <recommendedName>
        <fullName evidence="1">NAD(P)-binding domain-containing protein</fullName>
    </recommendedName>
</protein>
<dbReference type="AlphaFoldDB" id="A0A0C3BRD6"/>
<reference evidence="2 3" key="1">
    <citation type="submission" date="2014-04" db="EMBL/GenBank/DDBJ databases">
        <authorList>
            <consortium name="DOE Joint Genome Institute"/>
            <person name="Kuo A."/>
            <person name="Tarkka M."/>
            <person name="Buscot F."/>
            <person name="Kohler A."/>
            <person name="Nagy L.G."/>
            <person name="Floudas D."/>
            <person name="Copeland A."/>
            <person name="Barry K.W."/>
            <person name="Cichocki N."/>
            <person name="Veneault-Fourrey C."/>
            <person name="LaButti K."/>
            <person name="Lindquist E.A."/>
            <person name="Lipzen A."/>
            <person name="Lundell T."/>
            <person name="Morin E."/>
            <person name="Murat C."/>
            <person name="Sun H."/>
            <person name="Tunlid A."/>
            <person name="Henrissat B."/>
            <person name="Grigoriev I.V."/>
            <person name="Hibbett D.S."/>
            <person name="Martin F."/>
            <person name="Nordberg H.P."/>
            <person name="Cantor M.N."/>
            <person name="Hua S.X."/>
        </authorList>
    </citation>
    <scope>NUCLEOTIDE SEQUENCE [LARGE SCALE GENOMIC DNA]</scope>
    <source>
        <strain evidence="2 3">F 1598</strain>
    </source>
</reference>